<dbReference type="AlphaFoldDB" id="A0AB38UPL3"/>
<feature type="compositionally biased region" description="Low complexity" evidence="1">
    <location>
        <begin position="16"/>
        <end position="26"/>
    </location>
</feature>
<evidence type="ECO:0000313" key="2">
    <source>
        <dbReference type="EMBL" id="VAZ82613.1"/>
    </source>
</evidence>
<protein>
    <submittedName>
        <fullName evidence="2">Uncharacterized protein</fullName>
    </submittedName>
</protein>
<dbReference type="Proteomes" id="UP000279331">
    <property type="component" value="Unassembled WGS sequence"/>
</dbReference>
<evidence type="ECO:0000256" key="1">
    <source>
        <dbReference type="SAM" id="MobiDB-lite"/>
    </source>
</evidence>
<gene>
    <name evidence="2" type="ORF">LAUMK42_01421</name>
    <name evidence="3" type="ORF">LAUMK4_01207</name>
</gene>
<sequence>MRGIGVPKTEPKVCRKQSQAAKAAQADIVHQQHA</sequence>
<keyword evidence="4" id="KW-1185">Reference proteome</keyword>
<evidence type="ECO:0000313" key="4">
    <source>
        <dbReference type="Proteomes" id="UP000271464"/>
    </source>
</evidence>
<reference evidence="4 5" key="1">
    <citation type="submission" date="2018-09" db="EMBL/GenBank/DDBJ databases">
        <authorList>
            <person name="Tagini F."/>
        </authorList>
    </citation>
    <scope>NUCLEOTIDE SEQUENCE [LARGE SCALE GENOMIC DNA]</scope>
    <source>
        <strain evidence="3 4">MK4</strain>
        <strain evidence="2 5">MK42</strain>
    </source>
</reference>
<comment type="caution">
    <text evidence="2">The sequence shown here is derived from an EMBL/GenBank/DDBJ whole genome shotgun (WGS) entry which is preliminary data.</text>
</comment>
<proteinExistence type="predicted"/>
<name>A0AB38UPL3_9MYCO</name>
<dbReference type="Proteomes" id="UP000271464">
    <property type="component" value="Unassembled WGS sequence"/>
</dbReference>
<evidence type="ECO:0000313" key="3">
    <source>
        <dbReference type="EMBL" id="VAZ89818.1"/>
    </source>
</evidence>
<dbReference type="EMBL" id="UPHM01000022">
    <property type="protein sequence ID" value="VAZ89818.1"/>
    <property type="molecule type" value="Genomic_DNA"/>
</dbReference>
<organism evidence="2 5">
    <name type="scientific">Mycobacterium persicum</name>
    <dbReference type="NCBI Taxonomy" id="1487726"/>
    <lineage>
        <taxon>Bacteria</taxon>
        <taxon>Bacillati</taxon>
        <taxon>Actinomycetota</taxon>
        <taxon>Actinomycetes</taxon>
        <taxon>Mycobacteriales</taxon>
        <taxon>Mycobacteriaceae</taxon>
        <taxon>Mycobacterium</taxon>
    </lineage>
</organism>
<dbReference type="EMBL" id="UPHL01000037">
    <property type="protein sequence ID" value="VAZ82613.1"/>
    <property type="molecule type" value="Genomic_DNA"/>
</dbReference>
<accession>A0AB38UPL3</accession>
<feature type="region of interest" description="Disordered" evidence="1">
    <location>
        <begin position="1"/>
        <end position="34"/>
    </location>
</feature>
<evidence type="ECO:0000313" key="5">
    <source>
        <dbReference type="Proteomes" id="UP000279331"/>
    </source>
</evidence>